<evidence type="ECO:0000313" key="2">
    <source>
        <dbReference type="EMBL" id="NJP03316.1"/>
    </source>
</evidence>
<evidence type="ECO:0000313" key="3">
    <source>
        <dbReference type="Proteomes" id="UP000746535"/>
    </source>
</evidence>
<dbReference type="RefSeq" id="WP_168085889.1">
    <property type="nucleotide sequence ID" value="NZ_JAAVJI010000018.1"/>
</dbReference>
<sequence>MAKRTTHGMHMSSNGSATALYRQVLGPAFDTLSPCLKAMHQGEKAQQWEGTANVSRGPGLVARLAANLFRFPKAGSDIPVTLTCSPEPGIERWVRCFGENTLATVQWVKQEQGRIWLMERFGLATFALALVIEGDTLLFVPTHWYLAGIPMPRALLPSGRSYEAEAAGAFCFNIEINMPLLGPIVTYTGRLWPCGAPSEARDQ</sequence>
<comment type="caution">
    <text evidence="2">The sequence shown here is derived from an EMBL/GenBank/DDBJ whole genome shotgun (WGS) entry which is preliminary data.</text>
</comment>
<dbReference type="InterPro" id="IPR025311">
    <property type="entry name" value="DUF4166"/>
</dbReference>
<dbReference type="EMBL" id="JAAVJI010000018">
    <property type="protein sequence ID" value="NJP03316.1"/>
    <property type="molecule type" value="Genomic_DNA"/>
</dbReference>
<dbReference type="Pfam" id="PF13761">
    <property type="entry name" value="DUF4166"/>
    <property type="match status" value="1"/>
</dbReference>
<keyword evidence="3" id="KW-1185">Reference proteome</keyword>
<dbReference type="Proteomes" id="UP000746535">
    <property type="component" value="Unassembled WGS sequence"/>
</dbReference>
<reference evidence="2 3" key="1">
    <citation type="submission" date="2020-03" db="EMBL/GenBank/DDBJ databases">
        <authorList>
            <person name="Wang L."/>
            <person name="He N."/>
            <person name="Li Y."/>
            <person name="Fang Y."/>
            <person name="Zhang F."/>
        </authorList>
    </citation>
    <scope>NUCLEOTIDE SEQUENCE [LARGE SCALE GENOMIC DNA]</scope>
    <source>
        <strain evidence="3">hsmgli-8</strain>
    </source>
</reference>
<proteinExistence type="predicted"/>
<accession>A0ABX0YIP3</accession>
<organism evidence="2 3">
    <name type="scientific">Pseudomonas quercus</name>
    <dbReference type="NCBI Taxonomy" id="2722792"/>
    <lineage>
        <taxon>Bacteria</taxon>
        <taxon>Pseudomonadati</taxon>
        <taxon>Pseudomonadota</taxon>
        <taxon>Gammaproteobacteria</taxon>
        <taxon>Pseudomonadales</taxon>
        <taxon>Pseudomonadaceae</taxon>
        <taxon>Pseudomonas</taxon>
    </lineage>
</organism>
<protein>
    <submittedName>
        <fullName evidence="2">DUF4166 domain-containing protein</fullName>
    </submittedName>
</protein>
<gene>
    <name evidence="2" type="ORF">HBH25_20990</name>
</gene>
<evidence type="ECO:0000259" key="1">
    <source>
        <dbReference type="Pfam" id="PF13761"/>
    </source>
</evidence>
<name>A0ABX0YIP3_9PSED</name>
<feature type="domain" description="DUF4166" evidence="1">
    <location>
        <begin position="32"/>
        <end position="191"/>
    </location>
</feature>